<keyword evidence="9" id="KW-0472">Membrane</keyword>
<feature type="transmembrane region" description="Helical" evidence="9">
    <location>
        <begin position="83"/>
        <end position="102"/>
    </location>
</feature>
<dbReference type="AlphaFoldDB" id="A0A4V3UPQ1"/>
<dbReference type="GO" id="GO:0016705">
    <property type="term" value="F:oxidoreductase activity, acting on paired donors, with incorporation or reduction of molecular oxygen"/>
    <property type="evidence" value="ECO:0007669"/>
    <property type="project" value="InterPro"/>
</dbReference>
<keyword evidence="3 8" id="KW-0349">Heme</keyword>
<evidence type="ECO:0000256" key="4">
    <source>
        <dbReference type="ARBA" id="ARBA00022723"/>
    </source>
</evidence>
<dbReference type="InterPro" id="IPR050529">
    <property type="entry name" value="CYP450_sterol_14alpha_dmase"/>
</dbReference>
<organism evidence="10 11">
    <name type="scientific">Aspergillus tanneri</name>
    <dbReference type="NCBI Taxonomy" id="1220188"/>
    <lineage>
        <taxon>Eukaryota</taxon>
        <taxon>Fungi</taxon>
        <taxon>Dikarya</taxon>
        <taxon>Ascomycota</taxon>
        <taxon>Pezizomycotina</taxon>
        <taxon>Eurotiomycetes</taxon>
        <taxon>Eurotiomycetidae</taxon>
        <taxon>Eurotiales</taxon>
        <taxon>Aspergillaceae</taxon>
        <taxon>Aspergillus</taxon>
        <taxon>Aspergillus subgen. Circumdati</taxon>
    </lineage>
</organism>
<feature type="binding site" description="axial binding residue" evidence="8">
    <location>
        <position position="499"/>
    </location>
    <ligand>
        <name>heme</name>
        <dbReference type="ChEBI" id="CHEBI:30413"/>
    </ligand>
    <ligandPart>
        <name>Fe</name>
        <dbReference type="ChEBI" id="CHEBI:18248"/>
    </ligandPart>
</feature>
<evidence type="ECO:0000256" key="2">
    <source>
        <dbReference type="ARBA" id="ARBA00010617"/>
    </source>
</evidence>
<keyword evidence="9" id="KW-1133">Transmembrane helix</keyword>
<dbReference type="GO" id="GO:0005506">
    <property type="term" value="F:iron ion binding"/>
    <property type="evidence" value="ECO:0007669"/>
    <property type="project" value="InterPro"/>
</dbReference>
<dbReference type="PRINTS" id="PR00465">
    <property type="entry name" value="EP450IV"/>
</dbReference>
<gene>
    <name evidence="10" type="ORF">EYZ11_004494</name>
</gene>
<dbReference type="Gene3D" id="1.10.630.10">
    <property type="entry name" value="Cytochrome P450"/>
    <property type="match status" value="1"/>
</dbReference>
<evidence type="ECO:0008006" key="12">
    <source>
        <dbReference type="Google" id="ProtNLM"/>
    </source>
</evidence>
<keyword evidence="7" id="KW-0503">Monooxygenase</keyword>
<protein>
    <recommendedName>
        <fullName evidence="12">Cytochrome P450</fullName>
    </recommendedName>
</protein>
<evidence type="ECO:0000256" key="5">
    <source>
        <dbReference type="ARBA" id="ARBA00023002"/>
    </source>
</evidence>
<comment type="caution">
    <text evidence="10">The sequence shown here is derived from an EMBL/GenBank/DDBJ whole genome shotgun (WGS) entry which is preliminary data.</text>
</comment>
<dbReference type="InterPro" id="IPR002403">
    <property type="entry name" value="Cyt_P450_E_grp-IV"/>
</dbReference>
<proteinExistence type="inferred from homology"/>
<dbReference type="STRING" id="1220188.A0A4V3UPQ1"/>
<dbReference type="InterPro" id="IPR036396">
    <property type="entry name" value="Cyt_P450_sf"/>
</dbReference>
<keyword evidence="6 8" id="KW-0408">Iron</keyword>
<dbReference type="InterPro" id="IPR001128">
    <property type="entry name" value="Cyt_P450"/>
</dbReference>
<dbReference type="GO" id="GO:0008395">
    <property type="term" value="F:steroid hydroxylase activity"/>
    <property type="evidence" value="ECO:0007669"/>
    <property type="project" value="TreeGrafter"/>
</dbReference>
<evidence type="ECO:0000256" key="1">
    <source>
        <dbReference type="ARBA" id="ARBA00001971"/>
    </source>
</evidence>
<dbReference type="Pfam" id="PF00067">
    <property type="entry name" value="p450"/>
    <property type="match status" value="2"/>
</dbReference>
<dbReference type="SUPFAM" id="SSF48264">
    <property type="entry name" value="Cytochrome P450"/>
    <property type="match status" value="1"/>
</dbReference>
<comment type="similarity">
    <text evidence="2">Belongs to the cytochrome P450 family.</text>
</comment>
<sequence length="560" mass="64147">MDPERPHENHLGFKPLVYFATSGVTECSWITLSHKLRTVFWDNVLLLACISAILAVCLTNKAVMQMNFNSISQQKSSNKQPPFVPQWIPVVGFLPSMLAYLCSNPMKFFMSSNLRNAFGMSEKALEIYEKDDSGGSNRPYPGSTVEARNRVDYRSYQTITQLLAGNGLKPFWRRYQANVTKRLKDHELGSQWEHWPDFMHFFETEISTATVDALCGEYLLKRRPGFLKDLWKLDRELDVLFRGTPRIFAPRIYATRDRLLDAIKDWQAFARKNFHPSFIEPSGDDPFWGSKFFRDRQDVFLDMDGMDYDAIASEDFGAIWASTRNSIVAAFWTVLEIFQDPALLAKVREEIKTCTTDDPDTSFDIDRLLQSPLLQSIYAETLRLRVHIFIVRAPKKYNLQIRDWFIPVGKTLLMSSTPAHMDSNVWNTGARDEHPLDSFWAARFLRMPGNECSGPRKCIGVTNSPSTELKSPSKTSQTTFAPEDVEGSWIPYGGGPRMCPGRHFAKREIILTAAMMISLFDCEVLTDVRSLKMDMRGFGFGTLNVVGKVPVRIRRRNIWT</sequence>
<evidence type="ECO:0000256" key="3">
    <source>
        <dbReference type="ARBA" id="ARBA00022617"/>
    </source>
</evidence>
<dbReference type="PANTHER" id="PTHR24304:SF2">
    <property type="entry name" value="24-HYDROXYCHOLESTEROL 7-ALPHA-HYDROXYLASE"/>
    <property type="match status" value="1"/>
</dbReference>
<evidence type="ECO:0000313" key="11">
    <source>
        <dbReference type="Proteomes" id="UP000308092"/>
    </source>
</evidence>
<name>A0A4V3UPQ1_9EURO</name>
<accession>A0A4V3UPQ1</accession>
<evidence type="ECO:0000313" key="10">
    <source>
        <dbReference type="EMBL" id="THC96034.1"/>
    </source>
</evidence>
<keyword evidence="4 8" id="KW-0479">Metal-binding</keyword>
<reference evidence="10 11" key="1">
    <citation type="submission" date="2019-03" db="EMBL/GenBank/DDBJ databases">
        <title>The genome sequence of a newly discovered highly antifungal drug resistant Aspergillus species, Aspergillus tanneri NIH 1004.</title>
        <authorList>
            <person name="Mounaud S."/>
            <person name="Singh I."/>
            <person name="Joardar V."/>
            <person name="Pakala S."/>
            <person name="Pakala S."/>
            <person name="Venepally P."/>
            <person name="Hoover J."/>
            <person name="Nierman W."/>
            <person name="Chung J."/>
            <person name="Losada L."/>
        </authorList>
    </citation>
    <scope>NUCLEOTIDE SEQUENCE [LARGE SCALE GENOMIC DNA]</scope>
    <source>
        <strain evidence="10 11">NIH1004</strain>
    </source>
</reference>
<evidence type="ECO:0000256" key="8">
    <source>
        <dbReference type="PIRSR" id="PIRSR602403-1"/>
    </source>
</evidence>
<dbReference type="EMBL" id="SOSA01000131">
    <property type="protein sequence ID" value="THC96034.1"/>
    <property type="molecule type" value="Genomic_DNA"/>
</dbReference>
<dbReference type="Proteomes" id="UP000308092">
    <property type="component" value="Unassembled WGS sequence"/>
</dbReference>
<dbReference type="CDD" id="cd11040">
    <property type="entry name" value="CYP7_CYP8-like"/>
    <property type="match status" value="1"/>
</dbReference>
<dbReference type="PANTHER" id="PTHR24304">
    <property type="entry name" value="CYTOCHROME P450 FAMILY 7"/>
    <property type="match status" value="1"/>
</dbReference>
<evidence type="ECO:0000256" key="7">
    <source>
        <dbReference type="ARBA" id="ARBA00023033"/>
    </source>
</evidence>
<evidence type="ECO:0000256" key="9">
    <source>
        <dbReference type="SAM" id="Phobius"/>
    </source>
</evidence>
<dbReference type="VEuPathDB" id="FungiDB:EYZ11_004494"/>
<keyword evidence="5" id="KW-0560">Oxidoreductase</keyword>
<dbReference type="GO" id="GO:0020037">
    <property type="term" value="F:heme binding"/>
    <property type="evidence" value="ECO:0007669"/>
    <property type="project" value="InterPro"/>
</dbReference>
<feature type="transmembrane region" description="Helical" evidence="9">
    <location>
        <begin position="44"/>
        <end position="63"/>
    </location>
</feature>
<evidence type="ECO:0000256" key="6">
    <source>
        <dbReference type="ARBA" id="ARBA00023004"/>
    </source>
</evidence>
<comment type="cofactor">
    <cofactor evidence="1 8">
        <name>heme</name>
        <dbReference type="ChEBI" id="CHEBI:30413"/>
    </cofactor>
</comment>
<keyword evidence="11" id="KW-1185">Reference proteome</keyword>
<keyword evidence="9" id="KW-0812">Transmembrane</keyword>